<dbReference type="InterPro" id="IPR001810">
    <property type="entry name" value="F-box_dom"/>
</dbReference>
<name>A0A4P9WBT7_9FUNG</name>
<dbReference type="SMART" id="SM00256">
    <property type="entry name" value="FBOX"/>
    <property type="match status" value="1"/>
</dbReference>
<dbReference type="EMBL" id="KZ995729">
    <property type="protein sequence ID" value="RKO90089.1"/>
    <property type="molecule type" value="Genomic_DNA"/>
</dbReference>
<proteinExistence type="predicted"/>
<dbReference type="AlphaFoldDB" id="A0A4P9WBT7"/>
<evidence type="ECO:0000256" key="1">
    <source>
        <dbReference type="SAM" id="MobiDB-lite"/>
    </source>
</evidence>
<evidence type="ECO:0000259" key="2">
    <source>
        <dbReference type="PROSITE" id="PS50181"/>
    </source>
</evidence>
<feature type="compositionally biased region" description="Pro residues" evidence="1">
    <location>
        <begin position="64"/>
        <end position="75"/>
    </location>
</feature>
<feature type="compositionally biased region" description="Low complexity" evidence="1">
    <location>
        <begin position="53"/>
        <end position="63"/>
    </location>
</feature>
<feature type="region of interest" description="Disordered" evidence="1">
    <location>
        <begin position="1"/>
        <end position="75"/>
    </location>
</feature>
<dbReference type="Pfam" id="PF12937">
    <property type="entry name" value="F-box-like"/>
    <property type="match status" value="1"/>
</dbReference>
<dbReference type="Proteomes" id="UP000269721">
    <property type="component" value="Unassembled WGS sequence"/>
</dbReference>
<evidence type="ECO:0000313" key="4">
    <source>
        <dbReference type="Proteomes" id="UP000269721"/>
    </source>
</evidence>
<dbReference type="SUPFAM" id="SSF81383">
    <property type="entry name" value="F-box domain"/>
    <property type="match status" value="1"/>
</dbReference>
<dbReference type="SUPFAM" id="SSF52047">
    <property type="entry name" value="RNI-like"/>
    <property type="match status" value="1"/>
</dbReference>
<keyword evidence="4" id="KW-1185">Reference proteome</keyword>
<dbReference type="Gene3D" id="1.20.1280.50">
    <property type="match status" value="1"/>
</dbReference>
<dbReference type="InterPro" id="IPR032675">
    <property type="entry name" value="LRR_dom_sf"/>
</dbReference>
<dbReference type="InterPro" id="IPR036047">
    <property type="entry name" value="F-box-like_dom_sf"/>
</dbReference>
<feature type="domain" description="F-box" evidence="2">
    <location>
        <begin position="73"/>
        <end position="120"/>
    </location>
</feature>
<dbReference type="CDD" id="cd09917">
    <property type="entry name" value="F-box_SF"/>
    <property type="match status" value="1"/>
</dbReference>
<sequence>MPRIVVLDDDDQLPALEGGAPVPGEAPVDAALPRRSSDLQGTSPLSPAPPATSPDTPTLLLSSTPPPLTFPPPPPSHKLPIELLQKIFSNLDIRSKCRACRASRWWRAVMHACPRLWLRLDLSNRCSLGGEKWMSDRRRAVEPLLVMLLTPAIDVAPRFARLARIDLSCTSVDLAMFVYADIAGPLSTCLTSLVLNGCAGVTSGGLYHLRMLKALRALDLSHCEKIDDVGSGWESDSRDVVTIYSTGMEVHPRFASLSISQFTRRNSHLFPPERGISRLFRLPALTSVNLMGCYRLKTYPWATQEFEKKCGTLPIRELMLGEDSRIQTRGFWLLW</sequence>
<dbReference type="PROSITE" id="PS50181">
    <property type="entry name" value="FBOX"/>
    <property type="match status" value="1"/>
</dbReference>
<dbReference type="Gene3D" id="3.80.10.10">
    <property type="entry name" value="Ribonuclease Inhibitor"/>
    <property type="match status" value="1"/>
</dbReference>
<gene>
    <name evidence="3" type="ORF">BDK51DRAFT_52308</name>
</gene>
<dbReference type="OrthoDB" id="10257471at2759"/>
<accession>A0A4P9WBT7</accession>
<organism evidence="3 4">
    <name type="scientific">Blyttiomyces helicus</name>
    <dbReference type="NCBI Taxonomy" id="388810"/>
    <lineage>
        <taxon>Eukaryota</taxon>
        <taxon>Fungi</taxon>
        <taxon>Fungi incertae sedis</taxon>
        <taxon>Chytridiomycota</taxon>
        <taxon>Chytridiomycota incertae sedis</taxon>
        <taxon>Chytridiomycetes</taxon>
        <taxon>Chytridiomycetes incertae sedis</taxon>
        <taxon>Blyttiomyces</taxon>
    </lineage>
</organism>
<protein>
    <recommendedName>
        <fullName evidence="2">F-box domain-containing protein</fullName>
    </recommendedName>
</protein>
<evidence type="ECO:0000313" key="3">
    <source>
        <dbReference type="EMBL" id="RKO90089.1"/>
    </source>
</evidence>
<reference evidence="4" key="1">
    <citation type="journal article" date="2018" name="Nat. Microbiol.">
        <title>Leveraging single-cell genomics to expand the fungal tree of life.</title>
        <authorList>
            <person name="Ahrendt S.R."/>
            <person name="Quandt C.A."/>
            <person name="Ciobanu D."/>
            <person name="Clum A."/>
            <person name="Salamov A."/>
            <person name="Andreopoulos B."/>
            <person name="Cheng J.F."/>
            <person name="Woyke T."/>
            <person name="Pelin A."/>
            <person name="Henrissat B."/>
            <person name="Reynolds N.K."/>
            <person name="Benny G.L."/>
            <person name="Smith M.E."/>
            <person name="James T.Y."/>
            <person name="Grigoriev I.V."/>
        </authorList>
    </citation>
    <scope>NUCLEOTIDE SEQUENCE [LARGE SCALE GENOMIC DNA]</scope>
</reference>